<comment type="caution">
    <text evidence="1">The sequence shown here is derived from an EMBL/GenBank/DDBJ whole genome shotgun (WGS) entry which is preliminary data.</text>
</comment>
<dbReference type="EMBL" id="JBHTJV010000025">
    <property type="protein sequence ID" value="MFD0917740.1"/>
    <property type="molecule type" value="Genomic_DNA"/>
</dbReference>
<organism evidence="1 2">
    <name type="scientific">Pseudahrensia aquimaris</name>
    <dbReference type="NCBI Taxonomy" id="744461"/>
    <lineage>
        <taxon>Bacteria</taxon>
        <taxon>Pseudomonadati</taxon>
        <taxon>Pseudomonadota</taxon>
        <taxon>Alphaproteobacteria</taxon>
        <taxon>Hyphomicrobiales</taxon>
        <taxon>Ahrensiaceae</taxon>
        <taxon>Pseudahrensia</taxon>
    </lineage>
</organism>
<reference evidence="2" key="1">
    <citation type="journal article" date="2019" name="Int. J. Syst. Evol. Microbiol.">
        <title>The Global Catalogue of Microorganisms (GCM) 10K type strain sequencing project: providing services to taxonomists for standard genome sequencing and annotation.</title>
        <authorList>
            <consortium name="The Broad Institute Genomics Platform"/>
            <consortium name="The Broad Institute Genome Sequencing Center for Infectious Disease"/>
            <person name="Wu L."/>
            <person name="Ma J."/>
        </authorList>
    </citation>
    <scope>NUCLEOTIDE SEQUENCE [LARGE SCALE GENOMIC DNA]</scope>
    <source>
        <strain evidence="2">CCUG 60023</strain>
    </source>
</reference>
<evidence type="ECO:0008006" key="3">
    <source>
        <dbReference type="Google" id="ProtNLM"/>
    </source>
</evidence>
<keyword evidence="2" id="KW-1185">Reference proteome</keyword>
<protein>
    <recommendedName>
        <fullName evidence="3">Cobalamin biosynthesis protein CbiG</fullName>
    </recommendedName>
</protein>
<gene>
    <name evidence="1" type="ORF">ACFQ14_15155</name>
</gene>
<sequence length="299" mass="33097">MGHLFDHHVIVDWSANNSPKRGADSIWIYRCRVGQAPDCLNMPTRAQAVAWIVDGIGEAMSDGKRLLIGFDFGFGYPAGAAAVMSDGVAWRDVWREIAARVEDQEDNRSNRFDVGSHFNAVFEAAHGERPFWGHPAAHAGRYAHLETKRPLYNAVSEKRLVEECFASAQPMWKLAYTGSVGSQSLLGIARLENLRQSMSEAIAVWPFETAFDADFSKPVTLCEVYPSMIPVRPLAAEIKDAAQVRTLAEAFARIDRSGHLRTLLSAPKDLSEAHREQVLREEGWIVGARHDLSALAEAA</sequence>
<dbReference type="RefSeq" id="WP_377213594.1">
    <property type="nucleotide sequence ID" value="NZ_JBHTJV010000025.1"/>
</dbReference>
<accession>A0ABW3FI03</accession>
<evidence type="ECO:0000313" key="1">
    <source>
        <dbReference type="EMBL" id="MFD0917740.1"/>
    </source>
</evidence>
<name>A0ABW3FI03_9HYPH</name>
<dbReference type="Proteomes" id="UP001597101">
    <property type="component" value="Unassembled WGS sequence"/>
</dbReference>
<proteinExistence type="predicted"/>
<evidence type="ECO:0000313" key="2">
    <source>
        <dbReference type="Proteomes" id="UP001597101"/>
    </source>
</evidence>